<evidence type="ECO:0000313" key="1">
    <source>
        <dbReference type="EnsemblMetazoa" id="GAUT024966-PA"/>
    </source>
</evidence>
<keyword evidence="2" id="KW-1185">Reference proteome</keyword>
<dbReference type="EnsemblMetazoa" id="GAUT024966-RA">
    <property type="protein sequence ID" value="GAUT024966-PA"/>
    <property type="gene ID" value="GAUT024966"/>
</dbReference>
<protein>
    <submittedName>
        <fullName evidence="1">Uncharacterized protein</fullName>
    </submittedName>
</protein>
<dbReference type="Proteomes" id="UP000078200">
    <property type="component" value="Unassembled WGS sequence"/>
</dbReference>
<dbReference type="VEuPathDB" id="VectorBase:GAUT024966"/>
<dbReference type="AlphaFoldDB" id="A0A1A9V3Y2"/>
<sequence>MTTASVCVRSFRLLIRQTAKDFTHYKRQNASSRIVPTMITFSAPAVHSRSFNSGHYYAADVATVESIYPSQQQLIDDIINRSKLFQQKPLFSSRAYLRSPSKEICF</sequence>
<accession>A0A1A9V3Y2</accession>
<reference evidence="1" key="1">
    <citation type="submission" date="2020-05" db="UniProtKB">
        <authorList>
            <consortium name="EnsemblMetazoa"/>
        </authorList>
    </citation>
    <scope>IDENTIFICATION</scope>
    <source>
        <strain evidence="1">TTRI</strain>
    </source>
</reference>
<name>A0A1A9V3Y2_GLOAU</name>
<evidence type="ECO:0000313" key="2">
    <source>
        <dbReference type="Proteomes" id="UP000078200"/>
    </source>
</evidence>
<proteinExistence type="predicted"/>
<organism evidence="1 2">
    <name type="scientific">Glossina austeni</name>
    <name type="common">Savannah tsetse fly</name>
    <dbReference type="NCBI Taxonomy" id="7395"/>
    <lineage>
        <taxon>Eukaryota</taxon>
        <taxon>Metazoa</taxon>
        <taxon>Ecdysozoa</taxon>
        <taxon>Arthropoda</taxon>
        <taxon>Hexapoda</taxon>
        <taxon>Insecta</taxon>
        <taxon>Pterygota</taxon>
        <taxon>Neoptera</taxon>
        <taxon>Endopterygota</taxon>
        <taxon>Diptera</taxon>
        <taxon>Brachycera</taxon>
        <taxon>Muscomorpha</taxon>
        <taxon>Hippoboscoidea</taxon>
        <taxon>Glossinidae</taxon>
        <taxon>Glossina</taxon>
    </lineage>
</organism>